<name>A0A554XLM3_9BURK</name>
<gene>
    <name evidence="16" type="primary">mutY</name>
    <name evidence="16" type="ORF">Tfont_01683</name>
</gene>
<evidence type="ECO:0000256" key="14">
    <source>
        <dbReference type="RuleBase" id="RU365096"/>
    </source>
</evidence>
<evidence type="ECO:0000256" key="3">
    <source>
        <dbReference type="ARBA" id="ARBA00008343"/>
    </source>
</evidence>
<dbReference type="Pfam" id="PF00730">
    <property type="entry name" value="HhH-GPD"/>
    <property type="match status" value="1"/>
</dbReference>
<evidence type="ECO:0000256" key="1">
    <source>
        <dbReference type="ARBA" id="ARBA00000843"/>
    </source>
</evidence>
<dbReference type="Pfam" id="PF14815">
    <property type="entry name" value="NUDIX_4"/>
    <property type="match status" value="1"/>
</dbReference>
<dbReference type="CDD" id="cd00056">
    <property type="entry name" value="ENDO3c"/>
    <property type="match status" value="1"/>
</dbReference>
<dbReference type="GO" id="GO:0032357">
    <property type="term" value="F:oxidized purine DNA binding"/>
    <property type="evidence" value="ECO:0007669"/>
    <property type="project" value="TreeGrafter"/>
</dbReference>
<dbReference type="SUPFAM" id="SSF55811">
    <property type="entry name" value="Nudix"/>
    <property type="match status" value="1"/>
</dbReference>
<dbReference type="PROSITE" id="PS00764">
    <property type="entry name" value="ENDONUCLEASE_III_1"/>
    <property type="match status" value="1"/>
</dbReference>
<keyword evidence="11" id="KW-0411">Iron-sulfur</keyword>
<dbReference type="InterPro" id="IPR003651">
    <property type="entry name" value="Endonuclease3_FeS-loop_motif"/>
</dbReference>
<keyword evidence="8 14" id="KW-0227">DNA damage</keyword>
<dbReference type="SUPFAM" id="SSF48150">
    <property type="entry name" value="DNA-glycosylase"/>
    <property type="match status" value="1"/>
</dbReference>
<dbReference type="GO" id="GO:0000701">
    <property type="term" value="F:purine-specific mismatch base pair DNA N-glycosylase activity"/>
    <property type="evidence" value="ECO:0007669"/>
    <property type="project" value="UniProtKB-EC"/>
</dbReference>
<evidence type="ECO:0000256" key="5">
    <source>
        <dbReference type="ARBA" id="ARBA00022023"/>
    </source>
</evidence>
<feature type="domain" description="HhH-GPD" evidence="15">
    <location>
        <begin position="49"/>
        <end position="204"/>
    </location>
</feature>
<evidence type="ECO:0000313" key="16">
    <source>
        <dbReference type="EMBL" id="TSE36732.1"/>
    </source>
</evidence>
<evidence type="ECO:0000256" key="7">
    <source>
        <dbReference type="ARBA" id="ARBA00022723"/>
    </source>
</evidence>
<evidence type="ECO:0000313" key="17">
    <source>
        <dbReference type="Proteomes" id="UP000316388"/>
    </source>
</evidence>
<reference evidence="16 17" key="1">
    <citation type="submission" date="2019-07" db="EMBL/GenBank/DDBJ databases">
        <title>Tepidimonas fonticaldi AT-A2 draft genome.</title>
        <authorList>
            <person name="Da Costa M.S."/>
            <person name="Froufe H.J.C."/>
            <person name="Egas C."/>
            <person name="Albuquerque L."/>
        </authorList>
    </citation>
    <scope>NUCLEOTIDE SEQUENCE [LARGE SCALE GENOMIC DNA]</scope>
    <source>
        <strain evidence="16 17">AT-A2</strain>
    </source>
</reference>
<organism evidence="16 17">
    <name type="scientific">Tepidimonas fonticaldi</name>
    <dbReference type="NCBI Taxonomy" id="1101373"/>
    <lineage>
        <taxon>Bacteria</taxon>
        <taxon>Pseudomonadati</taxon>
        <taxon>Pseudomonadota</taxon>
        <taxon>Betaproteobacteria</taxon>
        <taxon>Burkholderiales</taxon>
        <taxon>Tepidimonas</taxon>
    </lineage>
</organism>
<keyword evidence="13 14" id="KW-0326">Glycosidase</keyword>
<dbReference type="RefSeq" id="WP_143969111.1">
    <property type="nucleotide sequence ID" value="NZ_VJOO01000015.1"/>
</dbReference>
<evidence type="ECO:0000256" key="10">
    <source>
        <dbReference type="ARBA" id="ARBA00023004"/>
    </source>
</evidence>
<evidence type="ECO:0000259" key="15">
    <source>
        <dbReference type="SMART" id="SM00478"/>
    </source>
</evidence>
<dbReference type="InterPro" id="IPR044298">
    <property type="entry name" value="MIG/MutY"/>
</dbReference>
<comment type="cofactor">
    <cofactor evidence="14">
        <name>[4Fe-4S] cluster</name>
        <dbReference type="ChEBI" id="CHEBI:49883"/>
    </cofactor>
    <text evidence="14">Binds 1 [4Fe-4S] cluster.</text>
</comment>
<dbReference type="Gene3D" id="1.10.340.30">
    <property type="entry name" value="Hypothetical protein, domain 2"/>
    <property type="match status" value="1"/>
</dbReference>
<dbReference type="Gene3D" id="1.10.1670.10">
    <property type="entry name" value="Helix-hairpin-Helix base-excision DNA repair enzymes (C-terminal)"/>
    <property type="match status" value="1"/>
</dbReference>
<comment type="function">
    <text evidence="2">Adenine glycosylase active on G-A mispairs. MutY also corrects error-prone DNA synthesis past GO lesions which are due to the oxidatively damaged form of guanine: 7,8-dihydro-8-oxoguanine (8-oxo-dGTP).</text>
</comment>
<dbReference type="InterPro" id="IPR004035">
    <property type="entry name" value="Endouclease-III_FeS-bd_BS"/>
</dbReference>
<evidence type="ECO:0000256" key="11">
    <source>
        <dbReference type="ARBA" id="ARBA00023014"/>
    </source>
</evidence>
<dbReference type="GO" id="GO:0035485">
    <property type="term" value="F:adenine/guanine mispair binding"/>
    <property type="evidence" value="ECO:0007669"/>
    <property type="project" value="TreeGrafter"/>
</dbReference>
<dbReference type="GO" id="GO:0051539">
    <property type="term" value="F:4 iron, 4 sulfur cluster binding"/>
    <property type="evidence" value="ECO:0007669"/>
    <property type="project" value="UniProtKB-UniRule"/>
</dbReference>
<evidence type="ECO:0000256" key="9">
    <source>
        <dbReference type="ARBA" id="ARBA00022801"/>
    </source>
</evidence>
<dbReference type="SMART" id="SM00478">
    <property type="entry name" value="ENDO3c"/>
    <property type="match status" value="1"/>
</dbReference>
<dbReference type="GO" id="GO:0034039">
    <property type="term" value="F:8-oxo-7,8-dihydroguanine DNA N-glycosylase activity"/>
    <property type="evidence" value="ECO:0007669"/>
    <property type="project" value="TreeGrafter"/>
</dbReference>
<dbReference type="InterPro" id="IPR029119">
    <property type="entry name" value="MutY_C"/>
</dbReference>
<dbReference type="Gene3D" id="3.90.79.10">
    <property type="entry name" value="Nucleoside Triphosphate Pyrophosphohydrolase"/>
    <property type="match status" value="1"/>
</dbReference>
<dbReference type="FunFam" id="1.10.340.30:FF:000002">
    <property type="entry name" value="Adenine DNA glycosylase"/>
    <property type="match status" value="1"/>
</dbReference>
<keyword evidence="9 16" id="KW-0378">Hydrolase</keyword>
<evidence type="ECO:0000256" key="13">
    <source>
        <dbReference type="ARBA" id="ARBA00023295"/>
    </source>
</evidence>
<dbReference type="CDD" id="cd03431">
    <property type="entry name" value="NUDIX_DNA_Glycosylase_C-MutY"/>
    <property type="match status" value="1"/>
</dbReference>
<keyword evidence="12" id="KW-0234">DNA repair</keyword>
<dbReference type="EMBL" id="VJOO01000015">
    <property type="protein sequence ID" value="TSE36732.1"/>
    <property type="molecule type" value="Genomic_DNA"/>
</dbReference>
<dbReference type="InterPro" id="IPR023170">
    <property type="entry name" value="HhH_base_excis_C"/>
</dbReference>
<dbReference type="PANTHER" id="PTHR42944">
    <property type="entry name" value="ADENINE DNA GLYCOSYLASE"/>
    <property type="match status" value="1"/>
</dbReference>
<evidence type="ECO:0000256" key="4">
    <source>
        <dbReference type="ARBA" id="ARBA00012045"/>
    </source>
</evidence>
<evidence type="ECO:0000256" key="8">
    <source>
        <dbReference type="ARBA" id="ARBA00022763"/>
    </source>
</evidence>
<dbReference type="InterPro" id="IPR015797">
    <property type="entry name" value="NUDIX_hydrolase-like_dom_sf"/>
</dbReference>
<accession>A0A554XLM3</accession>
<dbReference type="GO" id="GO:0006284">
    <property type="term" value="P:base-excision repair"/>
    <property type="evidence" value="ECO:0007669"/>
    <property type="project" value="UniProtKB-UniRule"/>
</dbReference>
<dbReference type="PANTHER" id="PTHR42944:SF1">
    <property type="entry name" value="ADENINE DNA GLYCOSYLASE"/>
    <property type="match status" value="1"/>
</dbReference>
<comment type="caution">
    <text evidence="16">The sequence shown here is derived from an EMBL/GenBank/DDBJ whole genome shotgun (WGS) entry which is preliminary data.</text>
</comment>
<evidence type="ECO:0000256" key="2">
    <source>
        <dbReference type="ARBA" id="ARBA00002933"/>
    </source>
</evidence>
<dbReference type="EC" id="3.2.2.31" evidence="4 14"/>
<dbReference type="AlphaFoldDB" id="A0A554XLM3"/>
<comment type="similarity">
    <text evidence="3 14">Belongs to the Nth/MutY family.</text>
</comment>
<dbReference type="GO" id="GO:0006298">
    <property type="term" value="P:mismatch repair"/>
    <property type="evidence" value="ECO:0007669"/>
    <property type="project" value="TreeGrafter"/>
</dbReference>
<protein>
    <recommendedName>
        <fullName evidence="5 14">Adenine DNA glycosylase</fullName>
        <ecNumber evidence="4 14">3.2.2.31</ecNumber>
    </recommendedName>
</protein>
<keyword evidence="6" id="KW-0004">4Fe-4S</keyword>
<dbReference type="GO" id="GO:0046872">
    <property type="term" value="F:metal ion binding"/>
    <property type="evidence" value="ECO:0007669"/>
    <property type="project" value="UniProtKB-UniRule"/>
</dbReference>
<dbReference type="NCBIfam" id="TIGR01084">
    <property type="entry name" value="mutY"/>
    <property type="match status" value="1"/>
</dbReference>
<dbReference type="Proteomes" id="UP000316388">
    <property type="component" value="Unassembled WGS sequence"/>
</dbReference>
<dbReference type="SMART" id="SM00525">
    <property type="entry name" value="FES"/>
    <property type="match status" value="1"/>
</dbReference>
<sequence length="375" mass="40408">MNTGVADIPAAVRAEFFARVVAWQRAHGRHDLPWQGTRDPYRVWLSEIMLQQTQVRTVLGYYARFLQRFPTVQALADASLDEVLALWSGLGYYSRARHLHACARVVVAQYGGRFPAGAEALATLPGIGASTAAAIAAFCFGERRSILDGNVRRVLSRVLADAGDPARAAAQRGLWAAAQALVPPEAAPDDMAAYTQGLMDLGATVCTRSRPRCDACPVAALCAGRASGDPTAWPRRAPRAARRTEAWCLPLYQRADGAWWLQRRPPRGIWAGLWAPPVLAAAEGLASWLQDHPGVRADWPAAFTHALTHRDLRLQPVVCRLPGGSDASTAPSAPGVEPDQGAWCPPSEALALGLPAPVRVWLQNLASDSRISSSR</sequence>
<evidence type="ECO:0000256" key="12">
    <source>
        <dbReference type="ARBA" id="ARBA00023204"/>
    </source>
</evidence>
<dbReference type="InterPro" id="IPR011257">
    <property type="entry name" value="DNA_glycosylase"/>
</dbReference>
<dbReference type="InterPro" id="IPR003265">
    <property type="entry name" value="HhH-GPD_domain"/>
</dbReference>
<dbReference type="InterPro" id="IPR005760">
    <property type="entry name" value="A/G_AdeGlyc_MutY"/>
</dbReference>
<evidence type="ECO:0000256" key="6">
    <source>
        <dbReference type="ARBA" id="ARBA00022485"/>
    </source>
</evidence>
<proteinExistence type="inferred from homology"/>
<keyword evidence="10 14" id="KW-0408">Iron</keyword>
<keyword evidence="7" id="KW-0479">Metal-binding</keyword>
<comment type="catalytic activity">
    <reaction evidence="1 14">
        <text>Hydrolyzes free adenine bases from 7,8-dihydro-8-oxoguanine:adenine mismatched double-stranded DNA, leaving an apurinic site.</text>
        <dbReference type="EC" id="3.2.2.31"/>
    </reaction>
</comment>